<feature type="domain" description="Ricin B lectin" evidence="3">
    <location>
        <begin position="433"/>
        <end position="496"/>
    </location>
</feature>
<evidence type="ECO:0000259" key="3">
    <source>
        <dbReference type="Pfam" id="PF14200"/>
    </source>
</evidence>
<feature type="compositionally biased region" description="Polar residues" evidence="1">
    <location>
        <begin position="273"/>
        <end position="308"/>
    </location>
</feature>
<proteinExistence type="predicted"/>
<evidence type="ECO:0000313" key="4">
    <source>
        <dbReference type="EMBL" id="MBA8923372.1"/>
    </source>
</evidence>
<dbReference type="InterPro" id="IPR035992">
    <property type="entry name" value="Ricin_B-like_lectins"/>
</dbReference>
<feature type="region of interest" description="Disordered" evidence="1">
    <location>
        <begin position="271"/>
        <end position="309"/>
    </location>
</feature>
<dbReference type="PROSITE" id="PS50231">
    <property type="entry name" value="RICIN_B_LECTIN"/>
    <property type="match status" value="1"/>
</dbReference>
<sequence>MARKTTLRLGIAVTAALALVTTVANTAEAATYTVTAGNPGSWSHADDTPAGLFTDSNGQFYYQESHSLYGANDSRTWSFYTGSNFDTASLASISNGGTNADTTTLCNNSPTGVEATYTSGSGYSQRNYCDLMGVWVDPDSGAWYGLIHNEFTPRPFGDGLHYDSIDYATSQDQGNSWTIQSHVITSPFSTVRNDTAQFPNQTYYYGDGDPRLFVDNASGYFYVFYGSRVLDKSGGGNMWLEHVARAPISQKMAPSSWTKWYNGAWQAPGVGGQESNIVPTSQSSTGYTSVNYDPTQSGTVAQQQSTGTLPGGDSPLALMNIAWDSYLNMYIGTPQNQPPGQHPPLHIYATDDLSTQKWTDIGSIPANKLSASSWYRWFVDSATLTTSNTVGKTFRTYCSFFCTASSSATYVPTTIVRASRFTDSPLAAPVDSTTSYQITAANGRQLAQGSAGNFAAASSSQSQQWKLIPTGDGFYTVTNKATGQALGVAGSGAAGRAWGTAVTAAPVLGTEVRQQWSLRPVVTDSGTSGSSRATGTYRLINRYNGLALSVTGQSLVTTPQRNWDNTSSASGGDRTPSAAQVLTFTRVATQLSASNRAQ</sequence>
<keyword evidence="2" id="KW-0732">Signal</keyword>
<accession>A0ABR6B927</accession>
<dbReference type="SUPFAM" id="SSF50370">
    <property type="entry name" value="Ricin B-like lectins"/>
    <property type="match status" value="1"/>
</dbReference>
<dbReference type="Gene3D" id="2.80.10.50">
    <property type="match status" value="1"/>
</dbReference>
<dbReference type="Proteomes" id="UP000517916">
    <property type="component" value="Unassembled WGS sequence"/>
</dbReference>
<gene>
    <name evidence="4" type="ORF">BC739_000569</name>
</gene>
<keyword evidence="5" id="KW-1185">Reference proteome</keyword>
<reference evidence="4 5" key="1">
    <citation type="submission" date="2020-08" db="EMBL/GenBank/DDBJ databases">
        <title>Genomic Encyclopedia of Archaeal and Bacterial Type Strains, Phase II (KMG-II): from individual species to whole genera.</title>
        <authorList>
            <person name="Goeker M."/>
        </authorList>
    </citation>
    <scope>NUCLEOTIDE SEQUENCE [LARGE SCALE GENOMIC DNA]</scope>
    <source>
        <strain evidence="4 5">DSM 43850</strain>
    </source>
</reference>
<feature type="signal peptide" evidence="2">
    <location>
        <begin position="1"/>
        <end position="29"/>
    </location>
</feature>
<feature type="region of interest" description="Disordered" evidence="1">
    <location>
        <begin position="559"/>
        <end position="578"/>
    </location>
</feature>
<dbReference type="Pfam" id="PF14200">
    <property type="entry name" value="RicinB_lectin_2"/>
    <property type="match status" value="1"/>
</dbReference>
<feature type="compositionally biased region" description="Polar residues" evidence="1">
    <location>
        <begin position="559"/>
        <end position="570"/>
    </location>
</feature>
<protein>
    <recommendedName>
        <fullName evidence="3">Ricin B lectin domain-containing protein</fullName>
    </recommendedName>
</protein>
<dbReference type="CDD" id="cd00161">
    <property type="entry name" value="beta-trefoil_Ricin-like"/>
    <property type="match status" value="1"/>
</dbReference>
<evidence type="ECO:0000256" key="1">
    <source>
        <dbReference type="SAM" id="MobiDB-lite"/>
    </source>
</evidence>
<name>A0ABR6B927_9PSEU</name>
<evidence type="ECO:0000313" key="5">
    <source>
        <dbReference type="Proteomes" id="UP000517916"/>
    </source>
</evidence>
<organism evidence="4 5">
    <name type="scientific">Kutzneria viridogrisea</name>
    <dbReference type="NCBI Taxonomy" id="47990"/>
    <lineage>
        <taxon>Bacteria</taxon>
        <taxon>Bacillati</taxon>
        <taxon>Actinomycetota</taxon>
        <taxon>Actinomycetes</taxon>
        <taxon>Pseudonocardiales</taxon>
        <taxon>Pseudonocardiaceae</taxon>
        <taxon>Kutzneria</taxon>
    </lineage>
</organism>
<comment type="caution">
    <text evidence="4">The sequence shown here is derived from an EMBL/GenBank/DDBJ whole genome shotgun (WGS) entry which is preliminary data.</text>
</comment>
<evidence type="ECO:0000256" key="2">
    <source>
        <dbReference type="SAM" id="SignalP"/>
    </source>
</evidence>
<dbReference type="EMBL" id="JACJID010000001">
    <property type="protein sequence ID" value="MBA8923372.1"/>
    <property type="molecule type" value="Genomic_DNA"/>
</dbReference>
<dbReference type="InterPro" id="IPR000772">
    <property type="entry name" value="Ricin_B_lectin"/>
</dbReference>
<feature type="chain" id="PRO_5046148452" description="Ricin B lectin domain-containing protein" evidence="2">
    <location>
        <begin position="30"/>
        <end position="598"/>
    </location>
</feature>